<comment type="caution">
    <text evidence="2">The sequence shown here is derived from an EMBL/GenBank/DDBJ whole genome shotgun (WGS) entry which is preliminary data.</text>
</comment>
<evidence type="ECO:0000259" key="1">
    <source>
        <dbReference type="Pfam" id="PF14417"/>
    </source>
</evidence>
<dbReference type="Proteomes" id="UP000533905">
    <property type="component" value="Unassembled WGS sequence"/>
</dbReference>
<feature type="domain" description="MEDS" evidence="1">
    <location>
        <begin position="20"/>
        <end position="179"/>
    </location>
</feature>
<evidence type="ECO:0000313" key="3">
    <source>
        <dbReference type="Proteomes" id="UP000533905"/>
    </source>
</evidence>
<dbReference type="RefSeq" id="WP_171082872.1">
    <property type="nucleotide sequence ID" value="NZ_JABAIV010000002.1"/>
</dbReference>
<keyword evidence="3" id="KW-1185">Reference proteome</keyword>
<dbReference type="AlphaFoldDB" id="A0A7Y2K008"/>
<evidence type="ECO:0000313" key="2">
    <source>
        <dbReference type="EMBL" id="NNG22909.1"/>
    </source>
</evidence>
<dbReference type="Pfam" id="PF14417">
    <property type="entry name" value="MEDS"/>
    <property type="match status" value="1"/>
</dbReference>
<gene>
    <name evidence="2" type="ORF">HGB41_07825</name>
</gene>
<protein>
    <recommendedName>
        <fullName evidence="1">MEDS domain-containing protein</fullName>
    </recommendedName>
</protein>
<dbReference type="InterPro" id="IPR025847">
    <property type="entry name" value="MEDS_domain"/>
</dbReference>
<organism evidence="2 3">
    <name type="scientific">Telluria aromaticivorans</name>
    <dbReference type="NCBI Taxonomy" id="2725995"/>
    <lineage>
        <taxon>Bacteria</taxon>
        <taxon>Pseudomonadati</taxon>
        <taxon>Pseudomonadota</taxon>
        <taxon>Betaproteobacteria</taxon>
        <taxon>Burkholderiales</taxon>
        <taxon>Oxalobacteraceae</taxon>
        <taxon>Telluria group</taxon>
        <taxon>Telluria</taxon>
    </lineage>
</organism>
<dbReference type="EMBL" id="JABAIV010000002">
    <property type="protein sequence ID" value="NNG22909.1"/>
    <property type="molecule type" value="Genomic_DNA"/>
</dbReference>
<reference evidence="2 3" key="1">
    <citation type="submission" date="2020-04" db="EMBL/GenBank/DDBJ databases">
        <title>Massilia sp. nov., a cold adapted bacteria isolated from Arctic soil.</title>
        <authorList>
            <person name="Son J."/>
            <person name="Ka J.-O."/>
        </authorList>
    </citation>
    <scope>NUCLEOTIDE SEQUENCE [LARGE SCALE GENOMIC DNA]</scope>
    <source>
        <strain evidence="2 3">ML15P13</strain>
    </source>
</reference>
<proteinExistence type="predicted"/>
<name>A0A7Y2K008_9BURK</name>
<accession>A0A7Y2K008</accession>
<sequence length="218" mass="24068">MSFVRKPVNLAGSTLTHSCHACAFFHSKEEEYGVLMPFIQEGFENGDRAFHIVSQAQRGAHMERLQAAGIDTAAAEMQGQLEVRTWDETYLQDGHFNQHRMIETLLKLIAPENSPPGKISRNIASMSWALEDRPGAGDIVEYEARLNQALPAQHDPVVCTYDLSQFDATVVIDILRTHPMVIIGGILQENPFFIPPEQMIAELEARKAAGTAQPGAAS</sequence>